<evidence type="ECO:0000256" key="1">
    <source>
        <dbReference type="ARBA" id="ARBA00004196"/>
    </source>
</evidence>
<evidence type="ECO:0000313" key="7">
    <source>
        <dbReference type="EMBL" id="TET11438.1"/>
    </source>
</evidence>
<proteinExistence type="inferred from homology"/>
<sequence>MKRTFILVLTLVFATMVFTMLGITLAESQEENEFVIFHYWTAGGEKEAIDAIFEIYQKEHPGVKIVENPVAGGGGATMLAVLMSNLAAGIPPDTFHDHQGNQQKDYVDAGYLEPVDEIWRETNFESRINEMWVKTLKFYNHVYSVPINAHRTNWLWYNKKILEEAGVKAPENYDELLDACKKIKAAKPNISPLALGTREKVWSTYLYDMCLLNTGGPDFYEKANTGRIDFLTDPTFRKTMERYAALIPYIYPWHATKSWDEAGALIKTGDAAMYWMGDWILGYYLSIGMKPEVDFSVTAIPDNVWMGHADTFPLPKNAPHAKNARDWIRMCTTPEAQKAFNLIKGSVTIVNDVPADVYPDPFRKRSARDLFSLRAVCDGYHGGMVTPAFGDDLMDILTKFLVDQDVDAAVKEIAQSAERTKLAEASSWFWE</sequence>
<dbReference type="Proteomes" id="UP000316360">
    <property type="component" value="Unassembled WGS sequence"/>
</dbReference>
<reference evidence="7 8" key="1">
    <citation type="submission" date="2019-03" db="EMBL/GenBank/DDBJ databases">
        <title>Metabolic potential of uncultured bacteria and archaea associated with petroleum seepage in deep-sea sediments.</title>
        <authorList>
            <person name="Dong X."/>
            <person name="Hubert C."/>
        </authorList>
    </citation>
    <scope>NUCLEOTIDE SEQUENCE [LARGE SCALE GENOMIC DNA]</scope>
    <source>
        <strain evidence="7">E44_bin7</strain>
    </source>
</reference>
<dbReference type="AlphaFoldDB" id="A0A523S073"/>
<dbReference type="GO" id="GO:0030313">
    <property type="term" value="C:cell envelope"/>
    <property type="evidence" value="ECO:0007669"/>
    <property type="project" value="UniProtKB-SubCell"/>
</dbReference>
<comment type="similarity">
    <text evidence="2">Belongs to the bacterial solute-binding protein 1 family.</text>
</comment>
<dbReference type="SUPFAM" id="SSF53850">
    <property type="entry name" value="Periplasmic binding protein-like II"/>
    <property type="match status" value="1"/>
</dbReference>
<dbReference type="PANTHER" id="PTHR43649:SF28">
    <property type="entry name" value="BINDING PROTEIN COMPONENT OF ABC SUGAR TRANSPORTER-RELATED"/>
    <property type="match status" value="1"/>
</dbReference>
<keyword evidence="4" id="KW-0732">Signal</keyword>
<name>A0A523S073_UNCAE</name>
<evidence type="ECO:0000256" key="5">
    <source>
        <dbReference type="ARBA" id="ARBA00049629"/>
    </source>
</evidence>
<gene>
    <name evidence="7" type="ORF">E3J84_02895</name>
</gene>
<dbReference type="PANTHER" id="PTHR43649">
    <property type="entry name" value="ARABINOSE-BINDING PROTEIN-RELATED"/>
    <property type="match status" value="1"/>
</dbReference>
<comment type="caution">
    <text evidence="7">The sequence shown here is derived from an EMBL/GenBank/DDBJ whole genome shotgun (WGS) entry which is preliminary data.</text>
</comment>
<comment type="subcellular location">
    <subcellularLocation>
        <location evidence="1">Cell envelope</location>
    </subcellularLocation>
</comment>
<dbReference type="InterPro" id="IPR050490">
    <property type="entry name" value="Bact_solute-bd_prot1"/>
</dbReference>
<keyword evidence="3" id="KW-0813">Transport</keyword>
<evidence type="ECO:0000256" key="6">
    <source>
        <dbReference type="ARBA" id="ARBA00049753"/>
    </source>
</evidence>
<evidence type="ECO:0000256" key="3">
    <source>
        <dbReference type="ARBA" id="ARBA00022448"/>
    </source>
</evidence>
<dbReference type="Gene3D" id="3.40.190.10">
    <property type="entry name" value="Periplasmic binding protein-like II"/>
    <property type="match status" value="2"/>
</dbReference>
<dbReference type="Pfam" id="PF01547">
    <property type="entry name" value="SBP_bac_1"/>
    <property type="match status" value="1"/>
</dbReference>
<evidence type="ECO:0000256" key="2">
    <source>
        <dbReference type="ARBA" id="ARBA00008520"/>
    </source>
</evidence>
<organism evidence="7 8">
    <name type="scientific">Aerophobetes bacterium</name>
    <dbReference type="NCBI Taxonomy" id="2030807"/>
    <lineage>
        <taxon>Bacteria</taxon>
        <taxon>Candidatus Aerophobota</taxon>
    </lineage>
</organism>
<dbReference type="EMBL" id="SOKJ01000155">
    <property type="protein sequence ID" value="TET11438.1"/>
    <property type="molecule type" value="Genomic_DNA"/>
</dbReference>
<comment type="function">
    <text evidence="5">Part of a binding-protein-dependent transport system for a sugar.</text>
</comment>
<protein>
    <recommendedName>
        <fullName evidence="6">Probable sugar-binding periplasmic protein</fullName>
    </recommendedName>
</protein>
<dbReference type="InterPro" id="IPR006059">
    <property type="entry name" value="SBP"/>
</dbReference>
<accession>A0A523S073</accession>
<evidence type="ECO:0000256" key="4">
    <source>
        <dbReference type="ARBA" id="ARBA00022729"/>
    </source>
</evidence>
<evidence type="ECO:0000313" key="8">
    <source>
        <dbReference type="Proteomes" id="UP000316360"/>
    </source>
</evidence>